<comment type="caution">
    <text evidence="1">The sequence shown here is derived from an EMBL/GenBank/DDBJ whole genome shotgun (WGS) entry which is preliminary data.</text>
</comment>
<reference evidence="1" key="1">
    <citation type="journal article" date="2023" name="Nat. Commun.">
        <title>Diploid and tetraploid genomes of Acorus and the evolution of monocots.</title>
        <authorList>
            <person name="Ma L."/>
            <person name="Liu K.W."/>
            <person name="Li Z."/>
            <person name="Hsiao Y.Y."/>
            <person name="Qi Y."/>
            <person name="Fu T."/>
            <person name="Tang G.D."/>
            <person name="Zhang D."/>
            <person name="Sun W.H."/>
            <person name="Liu D.K."/>
            <person name="Li Y."/>
            <person name="Chen G.Z."/>
            <person name="Liu X.D."/>
            <person name="Liao X.Y."/>
            <person name="Jiang Y.T."/>
            <person name="Yu X."/>
            <person name="Hao Y."/>
            <person name="Huang J."/>
            <person name="Zhao X.W."/>
            <person name="Ke S."/>
            <person name="Chen Y.Y."/>
            <person name="Wu W.L."/>
            <person name="Hsu J.L."/>
            <person name="Lin Y.F."/>
            <person name="Huang M.D."/>
            <person name="Li C.Y."/>
            <person name="Huang L."/>
            <person name="Wang Z.W."/>
            <person name="Zhao X."/>
            <person name="Zhong W.Y."/>
            <person name="Peng D.H."/>
            <person name="Ahmad S."/>
            <person name="Lan S."/>
            <person name="Zhang J.S."/>
            <person name="Tsai W.C."/>
            <person name="Van de Peer Y."/>
            <person name="Liu Z.J."/>
        </authorList>
    </citation>
    <scope>NUCLEOTIDE SEQUENCE</scope>
    <source>
        <strain evidence="1">SCP</strain>
    </source>
</reference>
<keyword evidence="2" id="KW-1185">Reference proteome</keyword>
<reference evidence="1" key="2">
    <citation type="submission" date="2023-06" db="EMBL/GenBank/DDBJ databases">
        <authorList>
            <person name="Ma L."/>
            <person name="Liu K.-W."/>
            <person name="Li Z."/>
            <person name="Hsiao Y.-Y."/>
            <person name="Qi Y."/>
            <person name="Fu T."/>
            <person name="Tang G."/>
            <person name="Zhang D."/>
            <person name="Sun W.-H."/>
            <person name="Liu D.-K."/>
            <person name="Li Y."/>
            <person name="Chen G.-Z."/>
            <person name="Liu X.-D."/>
            <person name="Liao X.-Y."/>
            <person name="Jiang Y.-T."/>
            <person name="Yu X."/>
            <person name="Hao Y."/>
            <person name="Huang J."/>
            <person name="Zhao X.-W."/>
            <person name="Ke S."/>
            <person name="Chen Y.-Y."/>
            <person name="Wu W.-L."/>
            <person name="Hsu J.-L."/>
            <person name="Lin Y.-F."/>
            <person name="Huang M.-D."/>
            <person name="Li C.-Y."/>
            <person name="Huang L."/>
            <person name="Wang Z.-W."/>
            <person name="Zhao X."/>
            <person name="Zhong W.-Y."/>
            <person name="Peng D.-H."/>
            <person name="Ahmad S."/>
            <person name="Lan S."/>
            <person name="Zhang J.-S."/>
            <person name="Tsai W.-C."/>
            <person name="Van De Peer Y."/>
            <person name="Liu Z.-J."/>
        </authorList>
    </citation>
    <scope>NUCLEOTIDE SEQUENCE</scope>
    <source>
        <strain evidence="1">SCP</strain>
        <tissue evidence="1">Leaves</tissue>
    </source>
</reference>
<proteinExistence type="predicted"/>
<evidence type="ECO:0000313" key="2">
    <source>
        <dbReference type="Proteomes" id="UP001179952"/>
    </source>
</evidence>
<gene>
    <name evidence="1" type="ORF">QJS04_geneDACA003485</name>
</gene>
<dbReference type="AlphaFoldDB" id="A0AAV9BQR5"/>
<name>A0AAV9BQR5_ACOGR</name>
<protein>
    <submittedName>
        <fullName evidence="1">Uncharacterized protein</fullName>
    </submittedName>
</protein>
<dbReference type="Proteomes" id="UP001179952">
    <property type="component" value="Unassembled WGS sequence"/>
</dbReference>
<evidence type="ECO:0000313" key="1">
    <source>
        <dbReference type="EMBL" id="KAK1278870.1"/>
    </source>
</evidence>
<organism evidence="1 2">
    <name type="scientific">Acorus gramineus</name>
    <name type="common">Dwarf sweet flag</name>
    <dbReference type="NCBI Taxonomy" id="55184"/>
    <lineage>
        <taxon>Eukaryota</taxon>
        <taxon>Viridiplantae</taxon>
        <taxon>Streptophyta</taxon>
        <taxon>Embryophyta</taxon>
        <taxon>Tracheophyta</taxon>
        <taxon>Spermatophyta</taxon>
        <taxon>Magnoliopsida</taxon>
        <taxon>Liliopsida</taxon>
        <taxon>Acoraceae</taxon>
        <taxon>Acorus</taxon>
    </lineage>
</organism>
<sequence length="122" mass="14266">MFETLIQKKFTSALTFTQKEKNYVCPNINRPPFIFSVTLPETKVFFVAFLLHLPSHFRSNKTIFLNHIFHTKLNNNKKNLNLSKPPPSMAESKETHIIEIPSIEPKLEEIFESPDHLLLLKF</sequence>
<dbReference type="EMBL" id="JAUJYN010000002">
    <property type="protein sequence ID" value="KAK1278870.1"/>
    <property type="molecule type" value="Genomic_DNA"/>
</dbReference>
<accession>A0AAV9BQR5</accession>